<dbReference type="InterPro" id="IPR003347">
    <property type="entry name" value="JmjC_dom"/>
</dbReference>
<accession>A0A8H5F2V7</accession>
<dbReference type="Proteomes" id="UP000567179">
    <property type="component" value="Unassembled WGS sequence"/>
</dbReference>
<evidence type="ECO:0000256" key="4">
    <source>
        <dbReference type="SAM" id="MobiDB-lite"/>
    </source>
</evidence>
<feature type="region of interest" description="Disordered" evidence="4">
    <location>
        <begin position="1"/>
        <end position="69"/>
    </location>
</feature>
<dbReference type="OrthoDB" id="1667110at2759"/>
<feature type="domain" description="JmjC" evidence="5">
    <location>
        <begin position="675"/>
        <end position="906"/>
    </location>
</feature>
<dbReference type="GO" id="GO:0032454">
    <property type="term" value="F:histone H3K9 demethylase activity"/>
    <property type="evidence" value="ECO:0007669"/>
    <property type="project" value="InterPro"/>
</dbReference>
<protein>
    <recommendedName>
        <fullName evidence="5">JmjC domain-containing protein</fullName>
    </recommendedName>
</protein>
<dbReference type="GO" id="GO:0000118">
    <property type="term" value="C:histone deacetylase complex"/>
    <property type="evidence" value="ECO:0007669"/>
    <property type="project" value="TreeGrafter"/>
</dbReference>
<comment type="subcellular location">
    <subcellularLocation>
        <location evidence="1">Nucleus</location>
    </subcellularLocation>
</comment>
<dbReference type="GO" id="GO:0003712">
    <property type="term" value="F:transcription coregulator activity"/>
    <property type="evidence" value="ECO:0007669"/>
    <property type="project" value="TreeGrafter"/>
</dbReference>
<comment type="caution">
    <text evidence="6">The sequence shown here is derived from an EMBL/GenBank/DDBJ whole genome shotgun (WGS) entry which is preliminary data.</text>
</comment>
<evidence type="ECO:0000256" key="2">
    <source>
        <dbReference type="ARBA" id="ARBA00022723"/>
    </source>
</evidence>
<dbReference type="GO" id="GO:0000785">
    <property type="term" value="C:chromatin"/>
    <property type="evidence" value="ECO:0007669"/>
    <property type="project" value="TreeGrafter"/>
</dbReference>
<keyword evidence="7" id="KW-1185">Reference proteome</keyword>
<evidence type="ECO:0000313" key="7">
    <source>
        <dbReference type="Proteomes" id="UP000567179"/>
    </source>
</evidence>
<feature type="compositionally biased region" description="Basic residues" evidence="4">
    <location>
        <begin position="798"/>
        <end position="815"/>
    </location>
</feature>
<dbReference type="SMART" id="SM00558">
    <property type="entry name" value="JmjC"/>
    <property type="match status" value="1"/>
</dbReference>
<evidence type="ECO:0000256" key="1">
    <source>
        <dbReference type="ARBA" id="ARBA00004123"/>
    </source>
</evidence>
<feature type="compositionally biased region" description="Polar residues" evidence="4">
    <location>
        <begin position="12"/>
        <end position="69"/>
    </location>
</feature>
<feature type="region of interest" description="Disordered" evidence="4">
    <location>
        <begin position="769"/>
        <end position="819"/>
    </location>
</feature>
<dbReference type="GO" id="GO:0006357">
    <property type="term" value="P:regulation of transcription by RNA polymerase II"/>
    <property type="evidence" value="ECO:0007669"/>
    <property type="project" value="TreeGrafter"/>
</dbReference>
<dbReference type="PANTHER" id="PTHR12549:SF38">
    <property type="entry name" value="JMJC DOMAIN-CONTAINING HISTONE DEMETHYLASE 2, ISOFORM A"/>
    <property type="match status" value="1"/>
</dbReference>
<organism evidence="6 7">
    <name type="scientific">Psilocybe cf. subviscida</name>
    <dbReference type="NCBI Taxonomy" id="2480587"/>
    <lineage>
        <taxon>Eukaryota</taxon>
        <taxon>Fungi</taxon>
        <taxon>Dikarya</taxon>
        <taxon>Basidiomycota</taxon>
        <taxon>Agaricomycotina</taxon>
        <taxon>Agaricomycetes</taxon>
        <taxon>Agaricomycetidae</taxon>
        <taxon>Agaricales</taxon>
        <taxon>Agaricineae</taxon>
        <taxon>Strophariaceae</taxon>
        <taxon>Psilocybe</taxon>
    </lineage>
</organism>
<evidence type="ECO:0000313" key="6">
    <source>
        <dbReference type="EMBL" id="KAF5321656.1"/>
    </source>
</evidence>
<sequence>MNTLESPKRTSIRNLLNPQDTPAYQPPTINDASHTASYAPQYHTNNYGQSATSWSSNPSYGGGSSLQSPRYEQRNVYGVTESSPARMSSHPEAASHYNHIYQDGDTGASWAPERRVQPEAYAMERTESHHIDVDTQVYQLSQRPSLRVAARSTMPQTSRPTDYYRYPQHQSVYSPEPTSYDQPLEPPHAGRPQHEPSPVPNNRKRTSPDTESVEKPKAKRAKAKKASSPSAPAKGKRVNKGAAQNEAPEYTEQLLNGEMVLLSTELQVARCMSEKYRKDPPKILPRCVACTRRSLGDTCRFQGVRYLLRDKERTLQAIGFRDTIPADGCSQLDFPKEWNRTLEAEPIQRSKISIARALLPTLKAEKEHIKAEKIIRRPRETSVRVTCDTCMTSIFSTTFMCRTCGREICHDCFQLVRDVTEEPPNASPEELAAFKTRRDKHTYAKPFFLACLNRKDHGFSDFDPVTRFVQEELDQVVLDMEALLEDGEASRMDLPTAPPPAAEGDPNTSGAAPSYDAATFPDPISSPQYDTYTPSNVGKIHTDIPSDRLQIIPAALYDTPAGGGGRMINGLSFSELWKKGLPLLVKGVLPRFKLSWTPEYFTEHFGHKDTMVIECQTDGSSKMTIREFFAHFGRYEGRTNCWKVKDFPPAAEFKQEFPLLFEDFSNAVPVPDYVRRDGVFNIASHFPINAIGPDLGPKMYNAFASSQEAGSKGSTRLHMDMADALNVMMYATLCEDGTEGYAVWDIFRAEDSELIRKFLRRKYTYPKAEAKAPGAEAGAEGAAPGDEDDGSDSGSGSSKKKPKPKAPSKKGKAKAGPKVAATPVQIIGHDPIHGQRFYLDVELRKELYETHGVKSLRVYQRPGDGVFIPAGCAHQVANMADCMKIAIDFVSPENIDRCEKLTKEFREQNQAKAWKEDVLQLRTMMWFAWQSCAANEKVLKRDADSNSAAAAAA</sequence>
<dbReference type="PANTHER" id="PTHR12549">
    <property type="entry name" value="JMJC DOMAIN-CONTAINING HISTONE DEMETHYLATION PROTEIN"/>
    <property type="match status" value="1"/>
</dbReference>
<dbReference type="GO" id="GO:0046872">
    <property type="term" value="F:metal ion binding"/>
    <property type="evidence" value="ECO:0007669"/>
    <property type="project" value="UniProtKB-KW"/>
</dbReference>
<keyword evidence="3" id="KW-0539">Nucleus</keyword>
<dbReference type="Gene3D" id="2.60.120.650">
    <property type="entry name" value="Cupin"/>
    <property type="match status" value="1"/>
</dbReference>
<feature type="region of interest" description="Disordered" evidence="4">
    <location>
        <begin position="144"/>
        <end position="246"/>
    </location>
</feature>
<dbReference type="PROSITE" id="PS51184">
    <property type="entry name" value="JMJC"/>
    <property type="match status" value="1"/>
</dbReference>
<keyword evidence="2" id="KW-0479">Metal-binding</keyword>
<proteinExistence type="predicted"/>
<feature type="compositionally biased region" description="Basic and acidic residues" evidence="4">
    <location>
        <begin position="206"/>
        <end position="216"/>
    </location>
</feature>
<evidence type="ECO:0000256" key="3">
    <source>
        <dbReference type="ARBA" id="ARBA00023242"/>
    </source>
</evidence>
<gene>
    <name evidence="6" type="ORF">D9619_001251</name>
</gene>
<dbReference type="EMBL" id="JAACJJ010000028">
    <property type="protein sequence ID" value="KAF5321656.1"/>
    <property type="molecule type" value="Genomic_DNA"/>
</dbReference>
<dbReference type="Pfam" id="PF02373">
    <property type="entry name" value="JmjC"/>
    <property type="match status" value="1"/>
</dbReference>
<reference evidence="6 7" key="1">
    <citation type="journal article" date="2020" name="ISME J.">
        <title>Uncovering the hidden diversity of litter-decomposition mechanisms in mushroom-forming fungi.</title>
        <authorList>
            <person name="Floudas D."/>
            <person name="Bentzer J."/>
            <person name="Ahren D."/>
            <person name="Johansson T."/>
            <person name="Persson P."/>
            <person name="Tunlid A."/>
        </authorList>
    </citation>
    <scope>NUCLEOTIDE SEQUENCE [LARGE SCALE GENOMIC DNA]</scope>
    <source>
        <strain evidence="6 7">CBS 101986</strain>
    </source>
</reference>
<evidence type="ECO:0000259" key="5">
    <source>
        <dbReference type="PROSITE" id="PS51184"/>
    </source>
</evidence>
<feature type="compositionally biased region" description="Polar residues" evidence="4">
    <location>
        <begin position="168"/>
        <end position="181"/>
    </location>
</feature>
<dbReference type="SUPFAM" id="SSF51197">
    <property type="entry name" value="Clavaminate synthase-like"/>
    <property type="match status" value="1"/>
</dbReference>
<dbReference type="AlphaFoldDB" id="A0A8H5F2V7"/>
<feature type="region of interest" description="Disordered" evidence="4">
    <location>
        <begin position="491"/>
        <end position="514"/>
    </location>
</feature>
<name>A0A8H5F2V7_9AGAR</name>
<dbReference type="InterPro" id="IPR045109">
    <property type="entry name" value="LSDs-like"/>
</dbReference>
<dbReference type="GO" id="GO:0031490">
    <property type="term" value="F:chromatin DNA binding"/>
    <property type="evidence" value="ECO:0007669"/>
    <property type="project" value="TreeGrafter"/>
</dbReference>
<feature type="compositionally biased region" description="Low complexity" evidence="4">
    <location>
        <begin position="771"/>
        <end position="784"/>
    </location>
</feature>